<comment type="caution">
    <text evidence="5">The sequence shown here is derived from an EMBL/GenBank/DDBJ whole genome shotgun (WGS) entry which is preliminary data.</text>
</comment>
<dbReference type="InterPro" id="IPR013819">
    <property type="entry name" value="LipOase_C"/>
</dbReference>
<accession>A0AAV3AUP7</accession>
<evidence type="ECO:0000256" key="1">
    <source>
        <dbReference type="ARBA" id="ARBA00022723"/>
    </source>
</evidence>
<dbReference type="InterPro" id="IPR036226">
    <property type="entry name" value="LipOase_C_sf"/>
</dbReference>
<name>A0AAV3AUP7_PYXAD</name>
<keyword evidence="2" id="KW-0223">Dioxygenase</keyword>
<dbReference type="GO" id="GO:0034440">
    <property type="term" value="P:lipid oxidation"/>
    <property type="evidence" value="ECO:0007669"/>
    <property type="project" value="InterPro"/>
</dbReference>
<evidence type="ECO:0000259" key="4">
    <source>
        <dbReference type="PROSITE" id="PS51393"/>
    </source>
</evidence>
<protein>
    <recommendedName>
        <fullName evidence="4">Lipoxygenase domain-containing protein</fullName>
    </recommendedName>
</protein>
<proteinExistence type="predicted"/>
<dbReference type="AlphaFoldDB" id="A0AAV3AUP7"/>
<dbReference type="GO" id="GO:0046872">
    <property type="term" value="F:metal ion binding"/>
    <property type="evidence" value="ECO:0007669"/>
    <property type="project" value="UniProtKB-KW"/>
</dbReference>
<dbReference type="Gene3D" id="1.20.245.10">
    <property type="entry name" value="Lipoxygenase-1, Domain 5"/>
    <property type="match status" value="1"/>
</dbReference>
<dbReference type="GO" id="GO:0016702">
    <property type="term" value="F:oxidoreductase activity, acting on single donors with incorporation of molecular oxygen, incorporation of two atoms of oxygen"/>
    <property type="evidence" value="ECO:0007669"/>
    <property type="project" value="InterPro"/>
</dbReference>
<feature type="domain" description="Lipoxygenase" evidence="4">
    <location>
        <begin position="1"/>
        <end position="266"/>
    </location>
</feature>
<gene>
    <name evidence="5" type="ORF">GDO54_000467</name>
</gene>
<dbReference type="PANTHER" id="PTHR11771">
    <property type="entry name" value="LIPOXYGENASE"/>
    <property type="match status" value="1"/>
</dbReference>
<evidence type="ECO:0000313" key="5">
    <source>
        <dbReference type="EMBL" id="DBA32696.1"/>
    </source>
</evidence>
<dbReference type="Pfam" id="PF00305">
    <property type="entry name" value="Lipoxygenase"/>
    <property type="match status" value="1"/>
</dbReference>
<evidence type="ECO:0000313" key="6">
    <source>
        <dbReference type="Proteomes" id="UP001181693"/>
    </source>
</evidence>
<organism evidence="5 6">
    <name type="scientific">Pyxicephalus adspersus</name>
    <name type="common">African bullfrog</name>
    <dbReference type="NCBI Taxonomy" id="30357"/>
    <lineage>
        <taxon>Eukaryota</taxon>
        <taxon>Metazoa</taxon>
        <taxon>Chordata</taxon>
        <taxon>Craniata</taxon>
        <taxon>Vertebrata</taxon>
        <taxon>Euteleostomi</taxon>
        <taxon>Amphibia</taxon>
        <taxon>Batrachia</taxon>
        <taxon>Anura</taxon>
        <taxon>Neobatrachia</taxon>
        <taxon>Ranoidea</taxon>
        <taxon>Pyxicephalidae</taxon>
        <taxon>Pyxicephalinae</taxon>
        <taxon>Pyxicephalus</taxon>
    </lineage>
</organism>
<dbReference type="Proteomes" id="UP001181693">
    <property type="component" value="Unassembled WGS sequence"/>
</dbReference>
<keyword evidence="1" id="KW-0479">Metal-binding</keyword>
<dbReference type="SUPFAM" id="SSF48484">
    <property type="entry name" value="Lipoxigenase"/>
    <property type="match status" value="1"/>
</dbReference>
<sequence length="266" mass="30148">MSEKLQHLDGLVETHLGKQATVIGNEGVTILFKKAMERLSYSSLCLPESIESRNMQSIPNYLYRDDGMKIWSAVESFVSNIVNLYYTNDEMVSNDPELQAWVAEMFTKGFLQNKSSGVPSYLESRASLIKYVTMIIFTCSAQHSAVNTGQFDYFSWMPNSPSSMKSPPPKAKGVTTMEAILKALPDVNTTALSTIIVWTITDETLDRRCLGDYPDVRFTEKAAEKFIREFQERLAEISTFIQERNSSLYLPYYYLDPSVIENSVSI</sequence>
<reference evidence="5" key="1">
    <citation type="thesis" date="2020" institute="ProQuest LLC" country="789 East Eisenhower Parkway, Ann Arbor, MI, USA">
        <title>Comparative Genomics and Chromosome Evolution.</title>
        <authorList>
            <person name="Mudd A.B."/>
        </authorList>
    </citation>
    <scope>NUCLEOTIDE SEQUENCE</scope>
    <source>
        <strain evidence="5">1538</strain>
        <tissue evidence="5">Blood</tissue>
    </source>
</reference>
<evidence type="ECO:0000256" key="3">
    <source>
        <dbReference type="ARBA" id="ARBA00023002"/>
    </source>
</evidence>
<evidence type="ECO:0000256" key="2">
    <source>
        <dbReference type="ARBA" id="ARBA00022964"/>
    </source>
</evidence>
<dbReference type="EMBL" id="DYDO01000001">
    <property type="protein sequence ID" value="DBA32696.1"/>
    <property type="molecule type" value="Genomic_DNA"/>
</dbReference>
<dbReference type="InterPro" id="IPR000907">
    <property type="entry name" value="LipOase"/>
</dbReference>
<dbReference type="PROSITE" id="PS51393">
    <property type="entry name" value="LIPOXYGENASE_3"/>
    <property type="match status" value="1"/>
</dbReference>
<keyword evidence="6" id="KW-1185">Reference proteome</keyword>
<keyword evidence="3" id="KW-0560">Oxidoreductase</keyword>